<organism evidence="3">
    <name type="scientific">uncultured Caudovirales phage</name>
    <dbReference type="NCBI Taxonomy" id="2100421"/>
    <lineage>
        <taxon>Viruses</taxon>
        <taxon>Duplodnaviria</taxon>
        <taxon>Heunggongvirae</taxon>
        <taxon>Uroviricota</taxon>
        <taxon>Caudoviricetes</taxon>
        <taxon>Peduoviridae</taxon>
        <taxon>Maltschvirus</taxon>
        <taxon>Maltschvirus maltsch</taxon>
    </lineage>
</organism>
<accession>A0A6J5RP24</accession>
<protein>
    <submittedName>
        <fullName evidence="3">Phage tail assembly chaperone protein</fullName>
    </submittedName>
</protein>
<feature type="region of interest" description="Disordered" evidence="1">
    <location>
        <begin position="128"/>
        <end position="148"/>
    </location>
</feature>
<reference evidence="3" key="1">
    <citation type="submission" date="2020-05" db="EMBL/GenBank/DDBJ databases">
        <authorList>
            <person name="Chiriac C."/>
            <person name="Salcher M."/>
            <person name="Ghai R."/>
            <person name="Kavagutti S V."/>
        </authorList>
    </citation>
    <scope>NUCLEOTIDE SEQUENCE</scope>
</reference>
<dbReference type="InterPro" id="IPR031893">
    <property type="entry name" value="Phage_tail_APC"/>
</dbReference>
<evidence type="ECO:0000256" key="1">
    <source>
        <dbReference type="SAM" id="MobiDB-lite"/>
    </source>
</evidence>
<dbReference type="Pfam" id="PF16778">
    <property type="entry name" value="Phage_tail_APC"/>
    <property type="match status" value="1"/>
</dbReference>
<feature type="domain" description="Phage tail assembly chaperone-like" evidence="2">
    <location>
        <begin position="88"/>
        <end position="146"/>
    </location>
</feature>
<evidence type="ECO:0000259" key="2">
    <source>
        <dbReference type="Pfam" id="PF16778"/>
    </source>
</evidence>
<dbReference type="Gene3D" id="6.10.140.1310">
    <property type="match status" value="1"/>
</dbReference>
<dbReference type="EMBL" id="LR797250">
    <property type="protein sequence ID" value="CAB4196067.1"/>
    <property type="molecule type" value="Genomic_DNA"/>
</dbReference>
<gene>
    <name evidence="3" type="ORF">UFOVP1298_60</name>
</gene>
<sequence length="148" mass="17148">MNLYIKVENGSPVNHPILEDNLMLVLETSDLSDDVLSQHGYARFKNVEQAVGTQILEQDGYEFKPEGHVGPKVKIRELTQEEKMNLWVRRHRDHELYLSDWTQMADAPLTAEKKAEWAAYRQELRDMTSEYPDLQDPTQITPPTKPAK</sequence>
<evidence type="ECO:0000313" key="3">
    <source>
        <dbReference type="EMBL" id="CAB4196067.1"/>
    </source>
</evidence>
<name>A0A6J5RP24_9CAUD</name>
<proteinExistence type="predicted"/>